<dbReference type="EC" id="2.1.1.223" evidence="6"/>
<evidence type="ECO:0000259" key="7">
    <source>
        <dbReference type="Pfam" id="PF05175"/>
    </source>
</evidence>
<dbReference type="GO" id="GO:0008033">
    <property type="term" value="P:tRNA processing"/>
    <property type="evidence" value="ECO:0007669"/>
    <property type="project" value="UniProtKB-UniRule"/>
</dbReference>
<keyword evidence="2 6" id="KW-0489">Methyltransferase</keyword>
<dbReference type="Proteomes" id="UP000198901">
    <property type="component" value="Unassembled WGS sequence"/>
</dbReference>
<evidence type="ECO:0000256" key="4">
    <source>
        <dbReference type="ARBA" id="ARBA00022691"/>
    </source>
</evidence>
<dbReference type="EMBL" id="FNGS01000004">
    <property type="protein sequence ID" value="SDL98431.1"/>
    <property type="molecule type" value="Genomic_DNA"/>
</dbReference>
<sequence>MPRRSFFQFKQFTVYQDRTAMKVCTDACVFGAWADVASASRILDIGAGTGLLALMAAQRAEHASVDSVEIDDAAAGQAQENIAGSPFTGRIRIHHTAIQQFDPGERFDAILSNPPFFQQSLRSPDAGRNLSAHDDRLSLADLADQVRRLLTEDGTFFVLLPVYETLVLEKHLPDFSATRRMLLRHHPGKAPFRALTAFRRTEVEKELRTSPAEEILSVRDEHDQYTPEFVALLRDYYTIF</sequence>
<comment type="catalytic activity">
    <reaction evidence="6">
        <text>adenosine(37) in tRNA1(Val) + S-adenosyl-L-methionine = N(6)-methyladenosine(37) in tRNA1(Val) + S-adenosyl-L-homocysteine + H(+)</text>
        <dbReference type="Rhea" id="RHEA:43160"/>
        <dbReference type="Rhea" id="RHEA-COMP:10369"/>
        <dbReference type="Rhea" id="RHEA-COMP:10370"/>
        <dbReference type="ChEBI" id="CHEBI:15378"/>
        <dbReference type="ChEBI" id="CHEBI:57856"/>
        <dbReference type="ChEBI" id="CHEBI:59789"/>
        <dbReference type="ChEBI" id="CHEBI:74411"/>
        <dbReference type="ChEBI" id="CHEBI:74449"/>
        <dbReference type="EC" id="2.1.1.223"/>
    </reaction>
</comment>
<keyword evidence="1 6" id="KW-0963">Cytoplasm</keyword>
<keyword evidence="5 6" id="KW-0819">tRNA processing</keyword>
<keyword evidence="9" id="KW-1185">Reference proteome</keyword>
<dbReference type="CDD" id="cd02440">
    <property type="entry name" value="AdoMet_MTases"/>
    <property type="match status" value="1"/>
</dbReference>
<comment type="similarity">
    <text evidence="6">Belongs to the methyltransferase superfamily. tRNA (adenine-N(6)-)-methyltransferase family.</text>
</comment>
<keyword evidence="4 6" id="KW-0949">S-adenosyl-L-methionine</keyword>
<gene>
    <name evidence="8" type="ORF">SAMN04488090_2190</name>
</gene>
<evidence type="ECO:0000256" key="1">
    <source>
        <dbReference type="ARBA" id="ARBA00022490"/>
    </source>
</evidence>
<evidence type="ECO:0000313" key="9">
    <source>
        <dbReference type="Proteomes" id="UP000198901"/>
    </source>
</evidence>
<comment type="subcellular location">
    <subcellularLocation>
        <location evidence="6">Cytoplasm</location>
    </subcellularLocation>
</comment>
<reference evidence="8 9" key="1">
    <citation type="submission" date="2016-10" db="EMBL/GenBank/DDBJ databases">
        <authorList>
            <person name="de Groot N.N."/>
        </authorList>
    </citation>
    <scope>NUCLEOTIDE SEQUENCE [LARGE SCALE GENOMIC DNA]</scope>
    <source>
        <strain evidence="8 9">DSM 21668</strain>
    </source>
</reference>
<dbReference type="SUPFAM" id="SSF53335">
    <property type="entry name" value="S-adenosyl-L-methionine-dependent methyltransferases"/>
    <property type="match status" value="1"/>
</dbReference>
<dbReference type="HAMAP" id="MF_01872">
    <property type="entry name" value="tRNA_methyltr_YfiC"/>
    <property type="match status" value="1"/>
</dbReference>
<evidence type="ECO:0000256" key="2">
    <source>
        <dbReference type="ARBA" id="ARBA00022603"/>
    </source>
</evidence>
<dbReference type="PANTHER" id="PTHR47739">
    <property type="entry name" value="TRNA1(VAL) (ADENINE(37)-N6)-METHYLTRANSFERASE"/>
    <property type="match status" value="1"/>
</dbReference>
<dbReference type="GO" id="GO:0016430">
    <property type="term" value="F:tRNA (adenine-N6)-methyltransferase activity"/>
    <property type="evidence" value="ECO:0007669"/>
    <property type="project" value="UniProtKB-UniRule"/>
</dbReference>
<accession>A0A1G9PIW5</accession>
<organism evidence="8 9">
    <name type="scientific">Siphonobacter aquaeclarae</name>
    <dbReference type="NCBI Taxonomy" id="563176"/>
    <lineage>
        <taxon>Bacteria</taxon>
        <taxon>Pseudomonadati</taxon>
        <taxon>Bacteroidota</taxon>
        <taxon>Cytophagia</taxon>
        <taxon>Cytophagales</taxon>
        <taxon>Cytophagaceae</taxon>
        <taxon>Siphonobacter</taxon>
    </lineage>
</organism>
<evidence type="ECO:0000256" key="3">
    <source>
        <dbReference type="ARBA" id="ARBA00022679"/>
    </source>
</evidence>
<dbReference type="InterPro" id="IPR022882">
    <property type="entry name" value="tRNA_adenine-N6_MeTrfase"/>
</dbReference>
<evidence type="ECO:0000313" key="8">
    <source>
        <dbReference type="EMBL" id="SDL98431.1"/>
    </source>
</evidence>
<dbReference type="InterPro" id="IPR007848">
    <property type="entry name" value="Small_mtfrase_dom"/>
</dbReference>
<dbReference type="InterPro" id="IPR002052">
    <property type="entry name" value="DNA_methylase_N6_adenine_CS"/>
</dbReference>
<evidence type="ECO:0000256" key="5">
    <source>
        <dbReference type="ARBA" id="ARBA00022694"/>
    </source>
</evidence>
<dbReference type="PROSITE" id="PS00092">
    <property type="entry name" value="N6_MTASE"/>
    <property type="match status" value="1"/>
</dbReference>
<dbReference type="InterPro" id="IPR050210">
    <property type="entry name" value="tRNA_Adenine-N(6)_MTase"/>
</dbReference>
<dbReference type="Pfam" id="PF05175">
    <property type="entry name" value="MTS"/>
    <property type="match status" value="1"/>
</dbReference>
<proteinExistence type="inferred from homology"/>
<evidence type="ECO:0000256" key="6">
    <source>
        <dbReference type="HAMAP-Rule" id="MF_01872"/>
    </source>
</evidence>
<dbReference type="AlphaFoldDB" id="A0A1G9PIW5"/>
<dbReference type="PANTHER" id="PTHR47739:SF1">
    <property type="entry name" value="TRNA1(VAL) (ADENINE(37)-N6)-METHYLTRANSFERASE"/>
    <property type="match status" value="1"/>
</dbReference>
<dbReference type="Gene3D" id="3.40.50.150">
    <property type="entry name" value="Vaccinia Virus protein VP39"/>
    <property type="match status" value="1"/>
</dbReference>
<protein>
    <recommendedName>
        <fullName evidence="6">tRNA1(Val) (adenine(37)-N6)-methyltransferase</fullName>
        <ecNumber evidence="6">2.1.1.223</ecNumber>
    </recommendedName>
    <alternativeName>
        <fullName evidence="6">tRNA m6A37 methyltransferase</fullName>
    </alternativeName>
</protein>
<dbReference type="GO" id="GO:0003676">
    <property type="term" value="F:nucleic acid binding"/>
    <property type="evidence" value="ECO:0007669"/>
    <property type="project" value="InterPro"/>
</dbReference>
<keyword evidence="3 6" id="KW-0808">Transferase</keyword>
<comment type="function">
    <text evidence="6">Specifically methylates the adenine in position 37 of tRNA(1)(Val) (anticodon cmo5UAC).</text>
</comment>
<dbReference type="GO" id="GO:0005737">
    <property type="term" value="C:cytoplasm"/>
    <property type="evidence" value="ECO:0007669"/>
    <property type="project" value="UniProtKB-SubCell"/>
</dbReference>
<name>A0A1G9PIW5_9BACT</name>
<feature type="domain" description="Methyltransferase small" evidence="7">
    <location>
        <begin position="39"/>
        <end position="130"/>
    </location>
</feature>
<dbReference type="STRING" id="563176.SAMN04488090_2190"/>
<dbReference type="GO" id="GO:0032259">
    <property type="term" value="P:methylation"/>
    <property type="evidence" value="ECO:0007669"/>
    <property type="project" value="UniProtKB-KW"/>
</dbReference>
<dbReference type="InterPro" id="IPR029063">
    <property type="entry name" value="SAM-dependent_MTases_sf"/>
</dbReference>